<name>A0AAN5CKB9_9BILA</name>
<feature type="domain" description="7TM GPCR serpentine receptor class x (Srx)" evidence="2">
    <location>
        <begin position="10"/>
        <end position="140"/>
    </location>
</feature>
<evidence type="ECO:0000313" key="4">
    <source>
        <dbReference type="Proteomes" id="UP001328107"/>
    </source>
</evidence>
<feature type="transmembrane region" description="Helical" evidence="1">
    <location>
        <begin position="57"/>
        <end position="85"/>
    </location>
</feature>
<dbReference type="Gene3D" id="1.20.1070.10">
    <property type="entry name" value="Rhodopsin 7-helix transmembrane proteins"/>
    <property type="match status" value="1"/>
</dbReference>
<feature type="non-terminal residue" evidence="3">
    <location>
        <position position="143"/>
    </location>
</feature>
<proteinExistence type="predicted"/>
<keyword evidence="4" id="KW-1185">Reference proteome</keyword>
<feature type="transmembrane region" description="Helical" evidence="1">
    <location>
        <begin position="97"/>
        <end position="122"/>
    </location>
</feature>
<dbReference type="EMBL" id="BTRK01000004">
    <property type="protein sequence ID" value="GMR45953.1"/>
    <property type="molecule type" value="Genomic_DNA"/>
</dbReference>
<evidence type="ECO:0000259" key="2">
    <source>
        <dbReference type="Pfam" id="PF10328"/>
    </source>
</evidence>
<organism evidence="3 4">
    <name type="scientific">Pristionchus mayeri</name>
    <dbReference type="NCBI Taxonomy" id="1317129"/>
    <lineage>
        <taxon>Eukaryota</taxon>
        <taxon>Metazoa</taxon>
        <taxon>Ecdysozoa</taxon>
        <taxon>Nematoda</taxon>
        <taxon>Chromadorea</taxon>
        <taxon>Rhabditida</taxon>
        <taxon>Rhabditina</taxon>
        <taxon>Diplogasteromorpha</taxon>
        <taxon>Diplogasteroidea</taxon>
        <taxon>Neodiplogasteridae</taxon>
        <taxon>Pristionchus</taxon>
    </lineage>
</organism>
<dbReference type="AlphaFoldDB" id="A0AAN5CKB9"/>
<evidence type="ECO:0000256" key="1">
    <source>
        <dbReference type="SAM" id="Phobius"/>
    </source>
</evidence>
<keyword evidence="1" id="KW-0812">Transmembrane</keyword>
<dbReference type="SUPFAM" id="SSF81321">
    <property type="entry name" value="Family A G protein-coupled receptor-like"/>
    <property type="match status" value="1"/>
</dbReference>
<dbReference type="InterPro" id="IPR019430">
    <property type="entry name" value="7TM_GPCR_serpentine_rcpt_Srx"/>
</dbReference>
<dbReference type="Proteomes" id="UP001328107">
    <property type="component" value="Unassembled WGS sequence"/>
</dbReference>
<dbReference type="PANTHER" id="PTHR23017:SF3">
    <property type="entry name" value="G-PROTEIN COUPLED RECEPTORS FAMILY 1 PROFILE DOMAIN-CONTAINING PROTEIN"/>
    <property type="match status" value="1"/>
</dbReference>
<gene>
    <name evidence="3" type="ORF">PMAYCL1PPCAC_16148</name>
</gene>
<keyword evidence="1" id="KW-0472">Membrane</keyword>
<accession>A0AAN5CKB9</accession>
<feature type="non-terminal residue" evidence="3">
    <location>
        <position position="1"/>
    </location>
</feature>
<protein>
    <recommendedName>
        <fullName evidence="2">7TM GPCR serpentine receptor class x (Srx) domain-containing protein</fullName>
    </recommendedName>
</protein>
<keyword evidence="1" id="KW-1133">Transmembrane helix</keyword>
<reference evidence="4" key="1">
    <citation type="submission" date="2022-10" db="EMBL/GenBank/DDBJ databases">
        <title>Genome assembly of Pristionchus species.</title>
        <authorList>
            <person name="Yoshida K."/>
            <person name="Sommer R.J."/>
        </authorList>
    </citation>
    <scope>NUCLEOTIDE SEQUENCE [LARGE SCALE GENOMIC DNA]</scope>
    <source>
        <strain evidence="4">RS5460</strain>
    </source>
</reference>
<comment type="caution">
    <text evidence="3">The sequence shown here is derived from an EMBL/GenBank/DDBJ whole genome shotgun (WGS) entry which is preliminary data.</text>
</comment>
<dbReference type="Pfam" id="PF10328">
    <property type="entry name" value="7TM_GPCR_Srx"/>
    <property type="match status" value="1"/>
</dbReference>
<feature type="transmembrane region" description="Helical" evidence="1">
    <location>
        <begin position="12"/>
        <end position="37"/>
    </location>
</feature>
<sequence>GITSVIGSKRQFCRFGILCLCLATNNSLILVLYSTWYDCPFSELYESEGMLYPIREYVGGTFWIVGIRLHLLISINRFIAIIYPFKLHKYFHAKGTAIAVFVVILASALQCAPIIILDGVWFCFDKGLMQWIFAPTRNGKIYE</sequence>
<dbReference type="PANTHER" id="PTHR23017">
    <property type="entry name" value="SERPENTINE RECEPTOR, CLASS X"/>
    <property type="match status" value="1"/>
</dbReference>
<evidence type="ECO:0000313" key="3">
    <source>
        <dbReference type="EMBL" id="GMR45953.1"/>
    </source>
</evidence>